<dbReference type="EMBL" id="KI545981">
    <property type="protein sequence ID" value="EST48561.1"/>
    <property type="molecule type" value="Genomic_DNA"/>
</dbReference>
<sequence>MDFTAAEQRLKPWLETKKYACNIVMQYENDNCPAFRVVFFKQKNEKPIDTVITFDFIIKEDILFRTENNTYCNNVNDFENIEFVIDREYQQKLRYKPVI</sequence>
<organism evidence="1">
    <name type="scientific">Spironucleus salmonicida</name>
    <dbReference type="NCBI Taxonomy" id="348837"/>
    <lineage>
        <taxon>Eukaryota</taxon>
        <taxon>Metamonada</taxon>
        <taxon>Diplomonadida</taxon>
        <taxon>Hexamitidae</taxon>
        <taxon>Hexamitinae</taxon>
        <taxon>Spironucleus</taxon>
    </lineage>
</organism>
<evidence type="ECO:0000313" key="2">
    <source>
        <dbReference type="EMBL" id="KAH0573643.1"/>
    </source>
</evidence>
<proteinExistence type="predicted"/>
<reference evidence="1 2" key="1">
    <citation type="journal article" date="2014" name="PLoS Genet.">
        <title>The Genome of Spironucleus salmonicida Highlights a Fish Pathogen Adapted to Fluctuating Environments.</title>
        <authorList>
            <person name="Xu F."/>
            <person name="Jerlstrom-Hultqvist J."/>
            <person name="Einarsson E."/>
            <person name="Astvaldsson A."/>
            <person name="Svard S.G."/>
            <person name="Andersson J.O."/>
        </authorList>
    </citation>
    <scope>NUCLEOTIDE SEQUENCE</scope>
    <source>
        <strain evidence="2">ATCC 50377</strain>
    </source>
</reference>
<dbReference type="VEuPathDB" id="GiardiaDB:SS50377_23578"/>
<keyword evidence="3" id="KW-1185">Reference proteome</keyword>
<evidence type="ECO:0000313" key="1">
    <source>
        <dbReference type="EMBL" id="EST48561.1"/>
    </source>
</evidence>
<name>V6LXX1_9EUKA</name>
<dbReference type="Proteomes" id="UP000018208">
    <property type="component" value="Unassembled WGS sequence"/>
</dbReference>
<dbReference type="EMBL" id="AUWU02000004">
    <property type="protein sequence ID" value="KAH0573643.1"/>
    <property type="molecule type" value="Genomic_DNA"/>
</dbReference>
<evidence type="ECO:0000313" key="3">
    <source>
        <dbReference type="Proteomes" id="UP000018208"/>
    </source>
</evidence>
<protein>
    <submittedName>
        <fullName evidence="1">Uncharacterized protein</fullName>
    </submittedName>
</protein>
<dbReference type="AlphaFoldDB" id="V6LXX1"/>
<accession>V6LXX1</accession>
<reference evidence="2" key="2">
    <citation type="submission" date="2020-12" db="EMBL/GenBank/DDBJ databases">
        <title>New Spironucleus salmonicida genome in near-complete chromosomes.</title>
        <authorList>
            <person name="Xu F."/>
            <person name="Kurt Z."/>
            <person name="Jimenez-Gonzalez A."/>
            <person name="Astvaldsson A."/>
            <person name="Andersson J.O."/>
            <person name="Svard S.G."/>
        </authorList>
    </citation>
    <scope>NUCLEOTIDE SEQUENCE</scope>
    <source>
        <strain evidence="2">ATCC 50377</strain>
    </source>
</reference>
<gene>
    <name evidence="1" type="ORF">SS50377_11172</name>
    <name evidence="2" type="ORF">SS50377_23578</name>
</gene>